<feature type="compositionally biased region" description="Polar residues" evidence="3">
    <location>
        <begin position="224"/>
        <end position="234"/>
    </location>
</feature>
<feature type="compositionally biased region" description="Polar residues" evidence="3">
    <location>
        <begin position="307"/>
        <end position="322"/>
    </location>
</feature>
<organism evidence="6 7">
    <name type="scientific">Paenibacillus sedimenti</name>
    <dbReference type="NCBI Taxonomy" id="2770274"/>
    <lineage>
        <taxon>Bacteria</taxon>
        <taxon>Bacillati</taxon>
        <taxon>Bacillota</taxon>
        <taxon>Bacilli</taxon>
        <taxon>Bacillales</taxon>
        <taxon>Paenibacillaceae</taxon>
        <taxon>Paenibacillus</taxon>
    </lineage>
</organism>
<feature type="region of interest" description="Disordered" evidence="3">
    <location>
        <begin position="150"/>
        <end position="325"/>
    </location>
</feature>
<comment type="similarity">
    <text evidence="1">Belongs to the zinc-associated anti-sigma factor (ZAS) superfamily. Anti-sigma-W factor family.</text>
</comment>
<protein>
    <recommendedName>
        <fullName evidence="2">Anti-sigma-W factor RsiW</fullName>
    </recommendedName>
</protein>
<feature type="compositionally biased region" description="Low complexity" evidence="3">
    <location>
        <begin position="157"/>
        <end position="172"/>
    </location>
</feature>
<evidence type="ECO:0000313" key="7">
    <source>
        <dbReference type="Proteomes" id="UP000650466"/>
    </source>
</evidence>
<dbReference type="RefSeq" id="WP_188172848.1">
    <property type="nucleotide sequence ID" value="NZ_JACVVD010000001.1"/>
</dbReference>
<evidence type="ECO:0000256" key="4">
    <source>
        <dbReference type="SAM" id="Phobius"/>
    </source>
</evidence>
<name>A0A926QI78_9BACL</name>
<keyword evidence="4" id="KW-0812">Transmembrane</keyword>
<evidence type="ECO:0000256" key="1">
    <source>
        <dbReference type="ARBA" id="ARBA00024353"/>
    </source>
</evidence>
<feature type="domain" description="Putative zinc-finger" evidence="5">
    <location>
        <begin position="3"/>
        <end position="37"/>
    </location>
</feature>
<sequence length="404" mass="43499">MNCQEVMELMQRQLDGDLLAQEEEELEAHLMHCLECAEMFERLQRLSDELAGLPKVVPPYSLVDAILPQLGEIDRHAAASITDPATAFSTQAPSLAAGQPTKLPWTRRFGSQFSWKFAGGVVAAGLIIGFFAFNMKHPVLDQADGLLQPRTKSESSAAAQNAPAAGTTSGGAADRKTMMDDGNSASKAAPATSEMNRESTPPADIPSPQATTDAKLEKPMALDQSGSPKSTPSDPASRMTPATTEPERMKDPQSPGASEKNNPAAKPAEPTDSNQNKANTTQDEPKDMNTLKADEPSPSPVAKMSDPQENIGNRNGIFSFTAQPDHPLKSATGAYEAVIEQRHVVIRDSSSQEIVFTSKQEWSESDELKLVEWSTDDKLTYQVTSGDTSKSFVIDVKAKTEISP</sequence>
<evidence type="ECO:0000259" key="5">
    <source>
        <dbReference type="Pfam" id="PF13490"/>
    </source>
</evidence>
<evidence type="ECO:0000313" key="6">
    <source>
        <dbReference type="EMBL" id="MBD0379062.1"/>
    </source>
</evidence>
<accession>A0A926QI78</accession>
<feature type="compositionally biased region" description="Polar residues" evidence="3">
    <location>
        <begin position="271"/>
        <end position="282"/>
    </location>
</feature>
<feature type="transmembrane region" description="Helical" evidence="4">
    <location>
        <begin position="113"/>
        <end position="133"/>
    </location>
</feature>
<dbReference type="InterPro" id="IPR027383">
    <property type="entry name" value="Znf_put"/>
</dbReference>
<dbReference type="Pfam" id="PF13490">
    <property type="entry name" value="zf-HC2"/>
    <property type="match status" value="1"/>
</dbReference>
<keyword evidence="4" id="KW-0472">Membrane</keyword>
<evidence type="ECO:0000256" key="3">
    <source>
        <dbReference type="SAM" id="MobiDB-lite"/>
    </source>
</evidence>
<comment type="caution">
    <text evidence="6">The sequence shown here is derived from an EMBL/GenBank/DDBJ whole genome shotgun (WGS) entry which is preliminary data.</text>
</comment>
<dbReference type="Proteomes" id="UP000650466">
    <property type="component" value="Unassembled WGS sequence"/>
</dbReference>
<gene>
    <name evidence="6" type="ORF">ICC18_02850</name>
</gene>
<feature type="compositionally biased region" description="Basic and acidic residues" evidence="3">
    <location>
        <begin position="283"/>
        <end position="295"/>
    </location>
</feature>
<dbReference type="EMBL" id="JACVVD010000001">
    <property type="protein sequence ID" value="MBD0379062.1"/>
    <property type="molecule type" value="Genomic_DNA"/>
</dbReference>
<proteinExistence type="inferred from homology"/>
<dbReference type="Gene3D" id="1.10.10.1320">
    <property type="entry name" value="Anti-sigma factor, zinc-finger domain"/>
    <property type="match status" value="1"/>
</dbReference>
<dbReference type="InterPro" id="IPR041916">
    <property type="entry name" value="Anti_sigma_zinc_sf"/>
</dbReference>
<reference evidence="6" key="1">
    <citation type="submission" date="2020-09" db="EMBL/GenBank/DDBJ databases">
        <title>Draft Genome Sequence of Paenibacillus sp. WST5.</title>
        <authorList>
            <person name="Bao Z."/>
        </authorList>
    </citation>
    <scope>NUCLEOTIDE SEQUENCE</scope>
    <source>
        <strain evidence="6">WST5</strain>
    </source>
</reference>
<evidence type="ECO:0000256" key="2">
    <source>
        <dbReference type="ARBA" id="ARBA00024438"/>
    </source>
</evidence>
<keyword evidence="7" id="KW-1185">Reference proteome</keyword>
<dbReference type="AlphaFoldDB" id="A0A926QI78"/>
<keyword evidence="4" id="KW-1133">Transmembrane helix</keyword>